<proteinExistence type="predicted"/>
<dbReference type="EMBL" id="JAENGZ010000804">
    <property type="protein sequence ID" value="KAG6953702.1"/>
    <property type="molecule type" value="Genomic_DNA"/>
</dbReference>
<gene>
    <name evidence="1" type="ORF">JG687_00012236</name>
</gene>
<protein>
    <submittedName>
        <fullName evidence="1">Uncharacterized protein</fullName>
    </submittedName>
</protein>
<accession>A0A8T1U2F8</accession>
<dbReference type="AlphaFoldDB" id="A0A8T1U2F8"/>
<evidence type="ECO:0000313" key="1">
    <source>
        <dbReference type="EMBL" id="KAG6953702.1"/>
    </source>
</evidence>
<organism evidence="1 2">
    <name type="scientific">Phytophthora cactorum</name>
    <dbReference type="NCBI Taxonomy" id="29920"/>
    <lineage>
        <taxon>Eukaryota</taxon>
        <taxon>Sar</taxon>
        <taxon>Stramenopiles</taxon>
        <taxon>Oomycota</taxon>
        <taxon>Peronosporomycetes</taxon>
        <taxon>Peronosporales</taxon>
        <taxon>Peronosporaceae</taxon>
        <taxon>Phytophthora</taxon>
    </lineage>
</organism>
<name>A0A8T1U2F8_9STRA</name>
<sequence length="66" mass="7468">MAGAYWNVASTHYYYVTDGVLCHFTTFTVTIFFLGNTTVDPYDTTLASCADHSYRFADYFYHGSIG</sequence>
<comment type="caution">
    <text evidence="1">The sequence shown here is derived from an EMBL/GenBank/DDBJ whole genome shotgun (WGS) entry which is preliminary data.</text>
</comment>
<evidence type="ECO:0000313" key="2">
    <source>
        <dbReference type="Proteomes" id="UP000688947"/>
    </source>
</evidence>
<reference evidence="1" key="1">
    <citation type="submission" date="2021-01" db="EMBL/GenBank/DDBJ databases">
        <title>Phytophthora aleatoria, a newly-described species from Pinus radiata is distinct from Phytophthora cactorum isolates based on comparative genomics.</title>
        <authorList>
            <person name="Mcdougal R."/>
            <person name="Panda P."/>
            <person name="Williams N."/>
            <person name="Studholme D.J."/>
        </authorList>
    </citation>
    <scope>NUCLEOTIDE SEQUENCE</scope>
    <source>
        <strain evidence="1">NZFS 3830</strain>
    </source>
</reference>
<dbReference type="Proteomes" id="UP000688947">
    <property type="component" value="Unassembled WGS sequence"/>
</dbReference>